<dbReference type="PROSITE" id="PS50262">
    <property type="entry name" value="G_PROTEIN_RECEP_F1_2"/>
    <property type="match status" value="1"/>
</dbReference>
<sequence length="911" mass="95135">MEGKVTERGTVSRAGAAGVAGAWWTSDTVWTAVQALGIGLVGALGVVVNVLCALIWSGRPALRSHSTRYVYNMLAANLLCAALLAPLDVVVLLVAPPPDLHGLQLQATADLLWPSAAVAAASAADPQVSEGGGVAAAALVLDEVWPALPALPAPWQVWLRELTRFAQGVAVQVSVFSVLLVALDRHKAVLSPLHYHRMATRQRSTILIVTNWLVTPLVTLLFQTRLIPYSQWIHFGIGFALPLYIIVYMYIQMSLAAHQNSKRTRRHSVCTSTQSGNGGNGGQLSLDAGSGSRGGSRGGSLDLSLPPFNGTPEHANKGDAPRRPGRNPPLGSIVLNNKRRCSNASFSTLLLREEGRAVKTALFVVGAYLLCWTPYFVFVVLQRQTPALVLLLAHVNSCVSPWIYVLRNEEVRLEAKKLVARLLHLNLPRAPQDSPGHGHSYGRSDSCYSKSMEASSHPAHPLRQQSSHCDSMSVQSFHLPTAAGAGAGGDLGGLGAAGLVGYHHGPSPLGALGPSAGSDTPLTADSLCSAGESPGPMTGGNGGGGGLVRLAYKYPAQYNQYTLQRGRSQTCIRQNSDSSSGSGRPLLQSDQLQQERGQGRGGGGRRRLGSSGASGDSGSDQETPRHASAAAAAGLDDDGSPPPLTPQDRERDAAAASRRRLLHRDSLEEEDEDQLSPAHEAPAPPPAIVAALRRLSAHAPPPTPPRRSSLCGSSACRRSSLKMDGNIFQFDNILVDGGDPVTSLSAGLSSASIEQADNSTVSGDSGICIAAGSSAACAGGADCISLLAASAVVTAAPGPAPGSVLRPPPPPRNKLKRIEAVEESVCDTTFSTCGNGHAPPPASQPPFQLWAMGVGEFSPPPPAPPAAPQHCGQAAAAAAASSSRMHKMTDIRNLVKTSLHRPAFRIPKADF</sequence>
<evidence type="ECO:0000256" key="8">
    <source>
        <dbReference type="ARBA" id="ARBA00023170"/>
    </source>
</evidence>
<dbReference type="PANTHER" id="PTHR24249:SF372">
    <property type="entry name" value="G-PROTEIN COUPLED RECEPTORS FAMILY 1 PROFILE DOMAIN-CONTAINING PROTEIN"/>
    <property type="match status" value="1"/>
</dbReference>
<dbReference type="PRINTS" id="PR00237">
    <property type="entry name" value="GPCRRHODOPSN"/>
</dbReference>
<dbReference type="InterPro" id="IPR017452">
    <property type="entry name" value="GPCR_Rhodpsn_7TM"/>
</dbReference>
<dbReference type="CDD" id="cd00637">
    <property type="entry name" value="7tm_classA_rhodopsin-like"/>
    <property type="match status" value="1"/>
</dbReference>
<evidence type="ECO:0000256" key="2">
    <source>
        <dbReference type="ARBA" id="ARBA00010663"/>
    </source>
</evidence>
<keyword evidence="8 10" id="KW-0675">Receptor</keyword>
<keyword evidence="4 10" id="KW-0812">Transmembrane</keyword>
<evidence type="ECO:0000256" key="1">
    <source>
        <dbReference type="ARBA" id="ARBA00004651"/>
    </source>
</evidence>
<evidence type="ECO:0000256" key="11">
    <source>
        <dbReference type="SAM" id="MobiDB-lite"/>
    </source>
</evidence>
<evidence type="ECO:0000256" key="9">
    <source>
        <dbReference type="ARBA" id="ARBA00023224"/>
    </source>
</evidence>
<protein>
    <submittedName>
        <fullName evidence="14">Annetocin receptor</fullName>
    </submittedName>
</protein>
<feature type="transmembrane region" description="Helical" evidence="12">
    <location>
        <begin position="69"/>
        <end position="95"/>
    </location>
</feature>
<feature type="region of interest" description="Disordered" evidence="11">
    <location>
        <begin position="312"/>
        <end position="331"/>
    </location>
</feature>
<feature type="domain" description="G-protein coupled receptors family 1 profile" evidence="13">
    <location>
        <begin position="48"/>
        <end position="404"/>
    </location>
</feature>
<feature type="transmembrane region" description="Helical" evidence="12">
    <location>
        <begin position="232"/>
        <end position="251"/>
    </location>
</feature>
<evidence type="ECO:0000256" key="6">
    <source>
        <dbReference type="ARBA" id="ARBA00023040"/>
    </source>
</evidence>
<dbReference type="GO" id="GO:0004930">
    <property type="term" value="F:G protein-coupled receptor activity"/>
    <property type="evidence" value="ECO:0007669"/>
    <property type="project" value="UniProtKB-KW"/>
</dbReference>
<dbReference type="Gene3D" id="1.20.1070.10">
    <property type="entry name" value="Rhodopsin 7-helix transmembrane proteins"/>
    <property type="match status" value="1"/>
</dbReference>
<evidence type="ECO:0000313" key="15">
    <source>
        <dbReference type="Proteomes" id="UP001219518"/>
    </source>
</evidence>
<evidence type="ECO:0000259" key="13">
    <source>
        <dbReference type="PROSITE" id="PS50262"/>
    </source>
</evidence>
<evidence type="ECO:0000313" key="14">
    <source>
        <dbReference type="EMBL" id="KAK3910481.1"/>
    </source>
</evidence>
<keyword evidence="6 10" id="KW-0297">G-protein coupled receptor</keyword>
<reference evidence="14" key="1">
    <citation type="submission" date="2021-07" db="EMBL/GenBank/DDBJ databases">
        <authorList>
            <person name="Catto M.A."/>
            <person name="Jacobson A."/>
            <person name="Kennedy G."/>
            <person name="Labadie P."/>
            <person name="Hunt B.G."/>
            <person name="Srinivasan R."/>
        </authorList>
    </citation>
    <scope>NUCLEOTIDE SEQUENCE</scope>
    <source>
        <strain evidence="14">PL_HMW_Pooled</strain>
        <tissue evidence="14">Head</tissue>
    </source>
</reference>
<comment type="subcellular location">
    <subcellularLocation>
        <location evidence="1">Cell membrane</location>
        <topology evidence="1">Multi-pass membrane protein</topology>
    </subcellularLocation>
</comment>
<comment type="similarity">
    <text evidence="2 10">Belongs to the G-protein coupled receptor 1 family.</text>
</comment>
<dbReference type="GO" id="GO:0005886">
    <property type="term" value="C:plasma membrane"/>
    <property type="evidence" value="ECO:0007669"/>
    <property type="project" value="UniProtKB-SubCell"/>
</dbReference>
<dbReference type="InterPro" id="IPR000276">
    <property type="entry name" value="GPCR_Rhodpsn"/>
</dbReference>
<dbReference type="Proteomes" id="UP001219518">
    <property type="component" value="Unassembled WGS sequence"/>
</dbReference>
<evidence type="ECO:0000256" key="12">
    <source>
        <dbReference type="SAM" id="Phobius"/>
    </source>
</evidence>
<dbReference type="AlphaFoldDB" id="A0AAE1GW86"/>
<feature type="region of interest" description="Disordered" evidence="11">
    <location>
        <begin position="665"/>
        <end position="684"/>
    </location>
</feature>
<dbReference type="PANTHER" id="PTHR24249">
    <property type="entry name" value="HISTAMINE RECEPTOR-RELATED G-PROTEIN COUPLED RECEPTOR"/>
    <property type="match status" value="1"/>
</dbReference>
<keyword evidence="9 10" id="KW-0807">Transducer</keyword>
<accession>A0AAE1GW86</accession>
<organism evidence="14 15">
    <name type="scientific">Frankliniella fusca</name>
    <dbReference type="NCBI Taxonomy" id="407009"/>
    <lineage>
        <taxon>Eukaryota</taxon>
        <taxon>Metazoa</taxon>
        <taxon>Ecdysozoa</taxon>
        <taxon>Arthropoda</taxon>
        <taxon>Hexapoda</taxon>
        <taxon>Insecta</taxon>
        <taxon>Pterygota</taxon>
        <taxon>Neoptera</taxon>
        <taxon>Paraneoptera</taxon>
        <taxon>Thysanoptera</taxon>
        <taxon>Terebrantia</taxon>
        <taxon>Thripoidea</taxon>
        <taxon>Thripidae</taxon>
        <taxon>Frankliniella</taxon>
    </lineage>
</organism>
<evidence type="ECO:0000256" key="7">
    <source>
        <dbReference type="ARBA" id="ARBA00023136"/>
    </source>
</evidence>
<comment type="caution">
    <text evidence="14">The sequence shown here is derived from an EMBL/GenBank/DDBJ whole genome shotgun (WGS) entry which is preliminary data.</text>
</comment>
<feature type="region of interest" description="Disordered" evidence="11">
    <location>
        <begin position="565"/>
        <end position="659"/>
    </location>
</feature>
<dbReference type="PROSITE" id="PS00237">
    <property type="entry name" value="G_PROTEIN_RECEP_F1_1"/>
    <property type="match status" value="1"/>
</dbReference>
<evidence type="ECO:0000256" key="10">
    <source>
        <dbReference type="RuleBase" id="RU000688"/>
    </source>
</evidence>
<feature type="compositionally biased region" description="Polar residues" evidence="11">
    <location>
        <begin position="565"/>
        <end position="582"/>
    </location>
</feature>
<evidence type="ECO:0000256" key="4">
    <source>
        <dbReference type="ARBA" id="ARBA00022692"/>
    </source>
</evidence>
<keyword evidence="7 12" id="KW-0472">Membrane</keyword>
<proteinExistence type="inferred from homology"/>
<dbReference type="Pfam" id="PF00001">
    <property type="entry name" value="7tm_1"/>
    <property type="match status" value="1"/>
</dbReference>
<reference evidence="14" key="2">
    <citation type="journal article" date="2023" name="BMC Genomics">
        <title>Pest status, molecular evolution, and epigenetic factors derived from the genome assembly of Frankliniella fusca, a thysanopteran phytovirus vector.</title>
        <authorList>
            <person name="Catto M.A."/>
            <person name="Labadie P.E."/>
            <person name="Jacobson A.L."/>
            <person name="Kennedy G.G."/>
            <person name="Srinivasan R."/>
            <person name="Hunt B.G."/>
        </authorList>
    </citation>
    <scope>NUCLEOTIDE SEQUENCE</scope>
    <source>
        <strain evidence="14">PL_HMW_Pooled</strain>
    </source>
</reference>
<dbReference type="InterPro" id="IPR050569">
    <property type="entry name" value="TAAR"/>
</dbReference>
<name>A0AAE1GW86_9NEOP</name>
<evidence type="ECO:0000256" key="5">
    <source>
        <dbReference type="ARBA" id="ARBA00022989"/>
    </source>
</evidence>
<feature type="region of interest" description="Disordered" evidence="11">
    <location>
        <begin position="431"/>
        <end position="467"/>
    </location>
</feature>
<feature type="compositionally biased region" description="Low complexity" evidence="11">
    <location>
        <begin position="609"/>
        <end position="634"/>
    </location>
</feature>
<gene>
    <name evidence="14" type="ORF">KUF71_020295</name>
</gene>
<keyword evidence="3" id="KW-1003">Cell membrane</keyword>
<keyword evidence="5 12" id="KW-1133">Transmembrane helix</keyword>
<feature type="transmembrane region" description="Helical" evidence="12">
    <location>
        <begin position="32"/>
        <end position="57"/>
    </location>
</feature>
<feature type="transmembrane region" description="Helical" evidence="12">
    <location>
        <begin position="361"/>
        <end position="381"/>
    </location>
</feature>
<feature type="region of interest" description="Disordered" evidence="11">
    <location>
        <begin position="266"/>
        <end position="297"/>
    </location>
</feature>
<keyword evidence="15" id="KW-1185">Reference proteome</keyword>
<feature type="transmembrane region" description="Helical" evidence="12">
    <location>
        <begin position="204"/>
        <end position="226"/>
    </location>
</feature>
<dbReference type="EMBL" id="JAHWGI010000166">
    <property type="protein sequence ID" value="KAK3910481.1"/>
    <property type="molecule type" value="Genomic_DNA"/>
</dbReference>
<evidence type="ECO:0000256" key="3">
    <source>
        <dbReference type="ARBA" id="ARBA00022475"/>
    </source>
</evidence>
<feature type="transmembrane region" description="Helical" evidence="12">
    <location>
        <begin position="165"/>
        <end position="183"/>
    </location>
</feature>
<dbReference type="SUPFAM" id="SSF81321">
    <property type="entry name" value="Family A G protein-coupled receptor-like"/>
    <property type="match status" value="1"/>
</dbReference>
<feature type="region of interest" description="Disordered" evidence="11">
    <location>
        <begin position="510"/>
        <end position="542"/>
    </location>
</feature>